<dbReference type="GO" id="GO:0003746">
    <property type="term" value="F:translation elongation factor activity"/>
    <property type="evidence" value="ECO:0007669"/>
    <property type="project" value="UniProtKB-UniRule"/>
</dbReference>
<dbReference type="InterPro" id="IPR018101">
    <property type="entry name" value="Transl_elong_Ts_CS"/>
</dbReference>
<reference evidence="6 7" key="1">
    <citation type="journal article" date="2003" name="Genome Res.">
        <title>Genome analysis of F. nucleatum sub spp vincentii and its comparison with the genome of F. nucleatum ATCC 25586.</title>
        <authorList>
            <person name="Kapatral V."/>
            <person name="Ivanova N."/>
            <person name="Anderson I."/>
            <person name="Reznik G."/>
            <person name="Bhattacharyya A."/>
            <person name="Gardner W.L."/>
            <person name="Mikhailova N."/>
            <person name="Lapidus A."/>
            <person name="Larsen N."/>
            <person name="D'Souza M."/>
            <person name="Walunas T."/>
            <person name="Haselkorn R."/>
            <person name="Overbeek R."/>
            <person name="Kyrpides N."/>
        </authorList>
    </citation>
    <scope>NUCLEOTIDE SEQUENCE [LARGE SCALE GENOMIC DNA]</scope>
    <source>
        <strain evidence="6 7">ATCC 49256</strain>
    </source>
</reference>
<evidence type="ECO:0000256" key="4">
    <source>
        <dbReference type="ARBA" id="ARBA00022917"/>
    </source>
</evidence>
<dbReference type="PANTHER" id="PTHR11741">
    <property type="entry name" value="ELONGATION FACTOR TS"/>
    <property type="match status" value="1"/>
</dbReference>
<organism evidence="6 7">
    <name type="scientific">Fusobacterium vincentii ATCC 49256</name>
    <dbReference type="NCBI Taxonomy" id="209882"/>
    <lineage>
        <taxon>Bacteria</taxon>
        <taxon>Fusobacteriati</taxon>
        <taxon>Fusobacteriota</taxon>
        <taxon>Fusobacteriia</taxon>
        <taxon>Fusobacteriales</taxon>
        <taxon>Fusobacteriaceae</taxon>
        <taxon>Fusobacterium</taxon>
    </lineage>
</organism>
<dbReference type="SUPFAM" id="SSF46934">
    <property type="entry name" value="UBA-like"/>
    <property type="match status" value="1"/>
</dbReference>
<evidence type="ECO:0000256" key="1">
    <source>
        <dbReference type="ARBA" id="ARBA00005532"/>
    </source>
</evidence>
<keyword evidence="3 5" id="KW-0251">Elongation factor</keyword>
<dbReference type="AlphaFoldDB" id="Q7P369"/>
<dbReference type="PANTHER" id="PTHR11741:SF0">
    <property type="entry name" value="ELONGATION FACTOR TS, MITOCHONDRIAL"/>
    <property type="match status" value="1"/>
</dbReference>
<protein>
    <recommendedName>
        <fullName evidence="2 5">Elongation factor Ts</fullName>
        <shortName evidence="5">EF-Ts</shortName>
    </recommendedName>
</protein>
<evidence type="ECO:0000313" key="6">
    <source>
        <dbReference type="EMBL" id="EAA25015.1"/>
    </source>
</evidence>
<comment type="function">
    <text evidence="5">Associates with the EF-Tu.GDP complex and induces the exchange of GDP to GTP. It remains bound to the aminoacyl-tRNA.EF-Tu.GTP complex up to the GTP hydrolysis stage on the ribosome.</text>
</comment>
<name>Q7P369_FUSVC</name>
<dbReference type="PROSITE" id="PS01126">
    <property type="entry name" value="EF_TS_1"/>
    <property type="match status" value="1"/>
</dbReference>
<dbReference type="InterPro" id="IPR009060">
    <property type="entry name" value="UBA-like_sf"/>
</dbReference>
<evidence type="ECO:0000313" key="7">
    <source>
        <dbReference type="Proteomes" id="UP000006454"/>
    </source>
</evidence>
<gene>
    <name evidence="5" type="primary">tsf</name>
    <name evidence="6" type="ORF">FNV2028</name>
</gene>
<sequence length="63" mass="6803">MATITAALVKELRERTGAGMLDCKKALESHDGDIEKSIDYLREKGIAKAVKKAGRIAAEGIIF</sequence>
<dbReference type="HAMAP" id="MF_00050">
    <property type="entry name" value="EF_Ts"/>
    <property type="match status" value="1"/>
</dbReference>
<comment type="caution">
    <text evidence="5">Lacks conserved residue(s) required for the propagation of feature annotation.</text>
</comment>
<evidence type="ECO:0000256" key="2">
    <source>
        <dbReference type="ARBA" id="ARBA00016956"/>
    </source>
</evidence>
<keyword evidence="5" id="KW-0963">Cytoplasm</keyword>
<dbReference type="FunFam" id="1.10.8.10:FF:000001">
    <property type="entry name" value="Elongation factor Ts"/>
    <property type="match status" value="1"/>
</dbReference>
<keyword evidence="4 5" id="KW-0648">Protein biosynthesis</keyword>
<accession>Q7P369</accession>
<dbReference type="Gene3D" id="1.10.8.10">
    <property type="entry name" value="DNA helicase RuvA subunit, C-terminal domain"/>
    <property type="match status" value="1"/>
</dbReference>
<evidence type="ECO:0000256" key="3">
    <source>
        <dbReference type="ARBA" id="ARBA00022768"/>
    </source>
</evidence>
<dbReference type="InterPro" id="IPR001816">
    <property type="entry name" value="Transl_elong_EFTs/EF1B"/>
</dbReference>
<comment type="subcellular location">
    <subcellularLocation>
        <location evidence="5">Cytoplasm</location>
    </subcellularLocation>
</comment>
<evidence type="ECO:0000256" key="5">
    <source>
        <dbReference type="HAMAP-Rule" id="MF_00050"/>
    </source>
</evidence>
<dbReference type="EMBL" id="AABF01000007">
    <property type="protein sequence ID" value="EAA25015.1"/>
    <property type="molecule type" value="Genomic_DNA"/>
</dbReference>
<dbReference type="GO" id="GO:0005737">
    <property type="term" value="C:cytoplasm"/>
    <property type="evidence" value="ECO:0007669"/>
    <property type="project" value="UniProtKB-SubCell"/>
</dbReference>
<comment type="caution">
    <text evidence="6">The sequence shown here is derived from an EMBL/GenBank/DDBJ whole genome shotgun (WGS) entry which is preliminary data.</text>
</comment>
<comment type="similarity">
    <text evidence="1 5">Belongs to the EF-Ts family.</text>
</comment>
<dbReference type="Proteomes" id="UP000006454">
    <property type="component" value="Unassembled WGS sequence"/>
</dbReference>
<dbReference type="CDD" id="cd14275">
    <property type="entry name" value="UBA_EF-Ts"/>
    <property type="match status" value="1"/>
</dbReference>
<proteinExistence type="inferred from homology"/>